<dbReference type="GO" id="GO:0015889">
    <property type="term" value="P:cobalamin transport"/>
    <property type="evidence" value="ECO:0007669"/>
    <property type="project" value="TreeGrafter"/>
</dbReference>
<dbReference type="InterPro" id="IPR039426">
    <property type="entry name" value="TonB-dep_rcpt-like"/>
</dbReference>
<keyword evidence="4" id="KW-0732">Signal</keyword>
<protein>
    <submittedName>
        <fullName evidence="11">Outer membrane vitamin B12 receptor BtuB</fullName>
    </submittedName>
</protein>
<keyword evidence="11" id="KW-0675">Receptor</keyword>
<keyword evidence="7" id="KW-0472">Membrane</keyword>
<feature type="domain" description="TonB-dependent receptor-like beta-barrel" evidence="9">
    <location>
        <begin position="219"/>
        <end position="595"/>
    </location>
</feature>
<sequence length="621" mass="70013">MKKVLWSLVLTVVLVGGILSEGFANISKETETVIITASRIEEDVTQTGSSVIVITNEEITAKQYKTVLEALKGKVGISSASNGGLGGTTSVFLRGANNAHTLVMVDGMRIYDTITADASYNLAHLPIDNIERIEILKGPQSSLYGSDAMGGVINIITKKGKGKPSFFVSTEIASEDTYTQALGGQGSIGKLSYSFDMSYQNSDGFSKARDGIEEDGYQRTSVNSKVSYQVTDDLEVGAQGLYLYARTEGDDGAFQDDPNRLFEFENSLAALFVNHQLHPIWDQKLNYSWFRNIRWDSDDADLIDTTESNRSRFTGWLQEVDWQHDIDISELFSFNDNIEDTLTFGFQYQHESGESISSLGSNTVRSSSNNAGYYFQNKIGFDDKLFWTLALRTDDHSNFGTYTTGRSTVSYLFDTQTRIKGSYGTGFNAPSLFQLFSSFGDPNLSPETSWGYDVGIEQELFDKKILVSSVFFLQRFKNLIEWDNGIYINRGAARTRGMESEIKYYPTDNFTLSYGFTYLEAKNLSNNTNLRRRPNLSHNISFNFSFLEDFNWTLDIRRNLKTYDSLRLKDYTNVDTTLNYTLNENMSFFTKVRNIFDETFQEVSGYANTPRFVHVGAKVTF</sequence>
<evidence type="ECO:0000256" key="3">
    <source>
        <dbReference type="ARBA" id="ARBA00022692"/>
    </source>
</evidence>
<evidence type="ECO:0000256" key="5">
    <source>
        <dbReference type="ARBA" id="ARBA00023065"/>
    </source>
</evidence>
<dbReference type="PANTHER" id="PTHR30069">
    <property type="entry name" value="TONB-DEPENDENT OUTER MEMBRANE RECEPTOR"/>
    <property type="match status" value="1"/>
</dbReference>
<gene>
    <name evidence="11" type="ORF">MNBD_UNCLBAC01-667</name>
</gene>
<accession>A0A3B1E1J5</accession>
<dbReference type="GO" id="GO:0006811">
    <property type="term" value="P:monoatomic ion transport"/>
    <property type="evidence" value="ECO:0007669"/>
    <property type="project" value="UniProtKB-KW"/>
</dbReference>
<dbReference type="PROSITE" id="PS01156">
    <property type="entry name" value="TONB_DEPENDENT_REC_2"/>
    <property type="match status" value="1"/>
</dbReference>
<dbReference type="InterPro" id="IPR010917">
    <property type="entry name" value="TonB_rcpt_CS"/>
</dbReference>
<evidence type="ECO:0000259" key="9">
    <source>
        <dbReference type="Pfam" id="PF00593"/>
    </source>
</evidence>
<evidence type="ECO:0000256" key="4">
    <source>
        <dbReference type="ARBA" id="ARBA00022729"/>
    </source>
</evidence>
<keyword evidence="5" id="KW-0406">Ion transport</keyword>
<dbReference type="PANTHER" id="PTHR30069:SF53">
    <property type="entry name" value="COLICIN I RECEPTOR-RELATED"/>
    <property type="match status" value="1"/>
</dbReference>
<dbReference type="SUPFAM" id="SSF56935">
    <property type="entry name" value="Porins"/>
    <property type="match status" value="1"/>
</dbReference>
<evidence type="ECO:0000256" key="8">
    <source>
        <dbReference type="ARBA" id="ARBA00023237"/>
    </source>
</evidence>
<keyword evidence="3" id="KW-0812">Transmembrane</keyword>
<keyword evidence="8" id="KW-0998">Cell outer membrane</keyword>
<dbReference type="InterPro" id="IPR000531">
    <property type="entry name" value="Beta-barrel_TonB"/>
</dbReference>
<evidence type="ECO:0000313" key="11">
    <source>
        <dbReference type="EMBL" id="VAX35577.1"/>
    </source>
</evidence>
<dbReference type="CDD" id="cd01347">
    <property type="entry name" value="ligand_gated_channel"/>
    <property type="match status" value="1"/>
</dbReference>
<dbReference type="GO" id="GO:0009279">
    <property type="term" value="C:cell outer membrane"/>
    <property type="evidence" value="ECO:0007669"/>
    <property type="project" value="UniProtKB-SubCell"/>
</dbReference>
<keyword evidence="6" id="KW-0798">TonB box</keyword>
<dbReference type="Gene3D" id="2.40.170.20">
    <property type="entry name" value="TonB-dependent receptor, beta-barrel domain"/>
    <property type="match status" value="1"/>
</dbReference>
<dbReference type="InterPro" id="IPR037066">
    <property type="entry name" value="Plug_dom_sf"/>
</dbReference>
<reference evidence="11" key="1">
    <citation type="submission" date="2018-06" db="EMBL/GenBank/DDBJ databases">
        <authorList>
            <person name="Zhirakovskaya E."/>
        </authorList>
    </citation>
    <scope>NUCLEOTIDE SEQUENCE</scope>
</reference>
<dbReference type="Gene3D" id="2.170.130.10">
    <property type="entry name" value="TonB-dependent receptor, plug domain"/>
    <property type="match status" value="1"/>
</dbReference>
<name>A0A3B1E1J5_9ZZZZ</name>
<dbReference type="Pfam" id="PF00593">
    <property type="entry name" value="TonB_dep_Rec_b-barrel"/>
    <property type="match status" value="1"/>
</dbReference>
<dbReference type="InterPro" id="IPR036942">
    <property type="entry name" value="Beta-barrel_TonB_sf"/>
</dbReference>
<feature type="domain" description="TonB-dependent receptor plug" evidence="10">
    <location>
        <begin position="45"/>
        <end position="152"/>
    </location>
</feature>
<evidence type="ECO:0000256" key="7">
    <source>
        <dbReference type="ARBA" id="ARBA00023136"/>
    </source>
</evidence>
<evidence type="ECO:0000256" key="1">
    <source>
        <dbReference type="ARBA" id="ARBA00004571"/>
    </source>
</evidence>
<evidence type="ECO:0000256" key="6">
    <source>
        <dbReference type="ARBA" id="ARBA00023077"/>
    </source>
</evidence>
<dbReference type="EMBL" id="UOGJ01000065">
    <property type="protein sequence ID" value="VAX35577.1"/>
    <property type="molecule type" value="Genomic_DNA"/>
</dbReference>
<dbReference type="AlphaFoldDB" id="A0A3B1E1J5"/>
<dbReference type="InterPro" id="IPR012910">
    <property type="entry name" value="Plug_dom"/>
</dbReference>
<evidence type="ECO:0000259" key="10">
    <source>
        <dbReference type="Pfam" id="PF07715"/>
    </source>
</evidence>
<proteinExistence type="predicted"/>
<comment type="subcellular location">
    <subcellularLocation>
        <location evidence="1">Cell outer membrane</location>
        <topology evidence="1">Multi-pass membrane protein</topology>
    </subcellularLocation>
</comment>
<dbReference type="PROSITE" id="PS52016">
    <property type="entry name" value="TONB_DEPENDENT_REC_3"/>
    <property type="match status" value="1"/>
</dbReference>
<keyword evidence="2" id="KW-0813">Transport</keyword>
<evidence type="ECO:0000256" key="2">
    <source>
        <dbReference type="ARBA" id="ARBA00022448"/>
    </source>
</evidence>
<dbReference type="Pfam" id="PF07715">
    <property type="entry name" value="Plug"/>
    <property type="match status" value="1"/>
</dbReference>
<organism evidence="11">
    <name type="scientific">hydrothermal vent metagenome</name>
    <dbReference type="NCBI Taxonomy" id="652676"/>
    <lineage>
        <taxon>unclassified sequences</taxon>
        <taxon>metagenomes</taxon>
        <taxon>ecological metagenomes</taxon>
    </lineage>
</organism>